<dbReference type="EMBL" id="KY031316">
    <property type="protein sequence ID" value="ATU83067.1"/>
    <property type="molecule type" value="mRNA"/>
</dbReference>
<reference evidence="2" key="1">
    <citation type="submission" date="2016-10" db="EMBL/GenBank/DDBJ databases">
        <title>The assassin bug Pristhesancus plagipennis produces two different types of venom.</title>
        <authorList>
            <person name="Walker A.A."/>
            <person name="Herzig V."/>
            <person name="Jin J."/>
            <person name="Fry B.G."/>
            <person name="King G.F."/>
        </authorList>
    </citation>
    <scope>NUCLEOTIDE SEQUENCE</scope>
    <source>
        <tissue evidence="2">Venom/labial glands</tissue>
    </source>
</reference>
<feature type="chain" id="PRO_5014616412" evidence="1">
    <location>
        <begin position="18"/>
        <end position="233"/>
    </location>
</feature>
<dbReference type="Pfam" id="PF16984">
    <property type="entry name" value="Grp7_allergen"/>
    <property type="match status" value="1"/>
</dbReference>
<sequence>MFKKIILTLVLVTTVRSDYTTVLNKLMDDVIELAKTDITDVVNLEHVTFPYTYKWLFISKTGTVDCHKGQVKSFKSLQRSDDTTLVVNDDNTLSLKVGVGLSQFDFAFDQCTVDWFMIPRGPLDGHIGTNSLDLEFTVDITKPKLDGNFSCVATINDISLQKYDDVQLKLSGKGVLHWIEEKILNLVATGNTARKMFNGVIENVLRKKMPKFELLITPILQLHSAKTIQSEKH</sequence>
<evidence type="ECO:0000313" key="2">
    <source>
        <dbReference type="EMBL" id="ATU83067.1"/>
    </source>
</evidence>
<organism evidence="2">
    <name type="scientific">Pristhesancus plagipennis</name>
    <name type="common">Common assassin bug</name>
    <dbReference type="NCBI Taxonomy" id="1955184"/>
    <lineage>
        <taxon>Eukaryota</taxon>
        <taxon>Metazoa</taxon>
        <taxon>Ecdysozoa</taxon>
        <taxon>Arthropoda</taxon>
        <taxon>Hexapoda</taxon>
        <taxon>Insecta</taxon>
        <taxon>Pterygota</taxon>
        <taxon>Neoptera</taxon>
        <taxon>Paraneoptera</taxon>
        <taxon>Hemiptera</taxon>
        <taxon>Heteroptera</taxon>
        <taxon>Panheteroptera</taxon>
        <taxon>Cimicomorpha</taxon>
        <taxon>Reduviidae</taxon>
        <taxon>Harpactorinae</taxon>
        <taxon>Harpactorini</taxon>
        <taxon>Pristhesancus</taxon>
    </lineage>
</organism>
<feature type="signal peptide" evidence="1">
    <location>
        <begin position="1"/>
        <end position="17"/>
    </location>
</feature>
<protein>
    <submittedName>
        <fullName evidence="2">Secreted venom protein family 5 protein</fullName>
    </submittedName>
</protein>
<evidence type="ECO:0000256" key="1">
    <source>
        <dbReference type="SAM" id="SignalP"/>
    </source>
</evidence>
<proteinExistence type="evidence at transcript level"/>
<dbReference type="AlphaFoldDB" id="A0A2K8JXC8"/>
<dbReference type="SMR" id="A0A2K8JXC8"/>
<dbReference type="InterPro" id="IPR020234">
    <property type="entry name" value="Mite_allergen_group-7"/>
</dbReference>
<dbReference type="Gene3D" id="3.15.10.50">
    <property type="match status" value="1"/>
</dbReference>
<name>A0A2K8JXC8_PRIPG</name>
<dbReference type="InterPro" id="IPR038602">
    <property type="entry name" value="Mite_allergen_7_sf"/>
</dbReference>
<accession>A0A2K8JXC8</accession>
<keyword evidence="1" id="KW-0732">Signal</keyword>